<dbReference type="EMBL" id="CP002857">
    <property type="protein sequence ID" value="AEI10145.1"/>
    <property type="molecule type" value="Genomic_DNA"/>
</dbReference>
<evidence type="ECO:0008006" key="3">
    <source>
        <dbReference type="Google" id="ProtNLM"/>
    </source>
</evidence>
<dbReference type="Gene3D" id="3.40.50.300">
    <property type="entry name" value="P-loop containing nucleotide triphosphate hydrolases"/>
    <property type="match status" value="1"/>
</dbReference>
<evidence type="ECO:0000313" key="2">
    <source>
        <dbReference type="Proteomes" id="UP000000492"/>
    </source>
</evidence>
<dbReference type="STRING" id="662755.CRES_1793"/>
<dbReference type="NCBIfam" id="NF005115">
    <property type="entry name" value="PRK06547.1"/>
    <property type="match status" value="1"/>
</dbReference>
<dbReference type="HOGENOM" id="CLU_087906_2_0_11"/>
<keyword evidence="2" id="KW-1185">Reference proteome</keyword>
<accession>F8E1T2</accession>
<reference evidence="1 2" key="1">
    <citation type="journal article" date="2012" name="BMC Genomics">
        <title>Complete genome sequence, lifestyle, and multi-drug resistance of the human pathogen Corynebacterium resistens DSM 45100 isolated from blood samples of a leukemia patient.</title>
        <authorList>
            <person name="Schroder J."/>
            <person name="Maus I."/>
            <person name="Meyer K."/>
            <person name="Wordemann S."/>
            <person name="Blom J."/>
            <person name="Jaenicke S."/>
            <person name="Schneider J."/>
            <person name="Trost E."/>
            <person name="Tauch A."/>
        </authorList>
    </citation>
    <scope>NUCLEOTIDE SEQUENCE [LARGE SCALE GENOMIC DNA]</scope>
    <source>
        <strain evidence="2">DSM 45100 / JCM 12819 / CCUG 50093 / GTC 2026 / SICGH 158</strain>
    </source>
</reference>
<dbReference type="OrthoDB" id="3237545at2"/>
<dbReference type="KEGG" id="crd:CRES_1793"/>
<sequence length="185" mass="20554">MFVNDPVETTTLILRAVQQLPKGKTPLTVLIDGRSGSGKTVTAHRLQHLLKAQLVHLDDAYPGWAGLASATKAVSTTILSTEREQAGYRQWDWGKNDYGPWKKVDPRKNLIVEGAGALSTETIAAARRRSGQRVLTVILEAPEGRRRARVQCRDGDPTAWWEMWAAQENAHFAEQPDSDLRIVTC</sequence>
<name>F8E1T2_CORRG</name>
<dbReference type="RefSeq" id="WP_013889132.1">
    <property type="nucleotide sequence ID" value="NC_015673.1"/>
</dbReference>
<dbReference type="InterPro" id="IPR027417">
    <property type="entry name" value="P-loop_NTPase"/>
</dbReference>
<dbReference type="AlphaFoldDB" id="F8E1T2"/>
<organism evidence="1 2">
    <name type="scientific">Corynebacterium resistens (strain DSM 45100 / JCM 12819 / GTC 2026 / SICGH 158)</name>
    <dbReference type="NCBI Taxonomy" id="662755"/>
    <lineage>
        <taxon>Bacteria</taxon>
        <taxon>Bacillati</taxon>
        <taxon>Actinomycetota</taxon>
        <taxon>Actinomycetes</taxon>
        <taxon>Mycobacteriales</taxon>
        <taxon>Corynebacteriaceae</taxon>
        <taxon>Corynebacterium</taxon>
    </lineage>
</organism>
<gene>
    <name evidence="1" type="ordered locus">CRES_1793</name>
</gene>
<proteinExistence type="predicted"/>
<evidence type="ECO:0000313" key="1">
    <source>
        <dbReference type="EMBL" id="AEI10145.1"/>
    </source>
</evidence>
<dbReference type="SUPFAM" id="SSF52540">
    <property type="entry name" value="P-loop containing nucleoside triphosphate hydrolases"/>
    <property type="match status" value="1"/>
</dbReference>
<dbReference type="Proteomes" id="UP000000492">
    <property type="component" value="Chromosome"/>
</dbReference>
<dbReference type="eggNOG" id="COG3265">
    <property type="taxonomic scope" value="Bacteria"/>
</dbReference>
<protein>
    <recommendedName>
        <fullName evidence="3">(d)CMP kinase</fullName>
    </recommendedName>
</protein>